<gene>
    <name evidence="1" type="ORF">CEXT_630561</name>
</gene>
<comment type="caution">
    <text evidence="1">The sequence shown here is derived from an EMBL/GenBank/DDBJ whole genome shotgun (WGS) entry which is preliminary data.</text>
</comment>
<protein>
    <submittedName>
        <fullName evidence="1">Uncharacterized protein</fullName>
    </submittedName>
</protein>
<proteinExistence type="predicted"/>
<dbReference type="AlphaFoldDB" id="A0AAV4SH98"/>
<name>A0AAV4SH98_CAEEX</name>
<dbReference type="Proteomes" id="UP001054945">
    <property type="component" value="Unassembled WGS sequence"/>
</dbReference>
<organism evidence="1 2">
    <name type="scientific">Caerostris extrusa</name>
    <name type="common">Bark spider</name>
    <name type="synonym">Caerostris bankana</name>
    <dbReference type="NCBI Taxonomy" id="172846"/>
    <lineage>
        <taxon>Eukaryota</taxon>
        <taxon>Metazoa</taxon>
        <taxon>Ecdysozoa</taxon>
        <taxon>Arthropoda</taxon>
        <taxon>Chelicerata</taxon>
        <taxon>Arachnida</taxon>
        <taxon>Araneae</taxon>
        <taxon>Araneomorphae</taxon>
        <taxon>Entelegynae</taxon>
        <taxon>Araneoidea</taxon>
        <taxon>Araneidae</taxon>
        <taxon>Caerostris</taxon>
    </lineage>
</organism>
<accession>A0AAV4SH98</accession>
<evidence type="ECO:0000313" key="1">
    <source>
        <dbReference type="EMBL" id="GIY32156.1"/>
    </source>
</evidence>
<feature type="non-terminal residue" evidence="1">
    <location>
        <position position="80"/>
    </location>
</feature>
<evidence type="ECO:0000313" key="2">
    <source>
        <dbReference type="Proteomes" id="UP001054945"/>
    </source>
</evidence>
<sequence>MGVVRRICEAGIGRGGGMDYRMLHWADDNRDIYMSTLFEEKTESSIVLSRAKWLFYDKFVFSGCYRSHDRLVVRDCRRFP</sequence>
<keyword evidence="2" id="KW-1185">Reference proteome</keyword>
<reference evidence="1 2" key="1">
    <citation type="submission" date="2021-06" db="EMBL/GenBank/DDBJ databases">
        <title>Caerostris extrusa draft genome.</title>
        <authorList>
            <person name="Kono N."/>
            <person name="Arakawa K."/>
        </authorList>
    </citation>
    <scope>NUCLEOTIDE SEQUENCE [LARGE SCALE GENOMIC DNA]</scope>
</reference>
<dbReference type="EMBL" id="BPLR01009462">
    <property type="protein sequence ID" value="GIY32156.1"/>
    <property type="molecule type" value="Genomic_DNA"/>
</dbReference>